<comment type="caution">
    <text evidence="6">The sequence shown here is derived from an EMBL/GenBank/DDBJ whole genome shotgun (WGS) entry which is preliminary data.</text>
</comment>
<dbReference type="PANTHER" id="PTHR46972:SF1">
    <property type="entry name" value="FAD DEPENDENT OXIDOREDUCTASE DOMAIN-CONTAINING PROTEIN"/>
    <property type="match status" value="1"/>
</dbReference>
<dbReference type="GO" id="GO:0004497">
    <property type="term" value="F:monooxygenase activity"/>
    <property type="evidence" value="ECO:0007669"/>
    <property type="project" value="UniProtKB-KW"/>
</dbReference>
<evidence type="ECO:0000256" key="4">
    <source>
        <dbReference type="ARBA" id="ARBA00023033"/>
    </source>
</evidence>
<keyword evidence="1" id="KW-0285">Flavoprotein</keyword>
<proteinExistence type="predicted"/>
<name>A0A812NLV2_SYMPI</name>
<evidence type="ECO:0000313" key="7">
    <source>
        <dbReference type="Proteomes" id="UP000649617"/>
    </source>
</evidence>
<dbReference type="EMBL" id="CAJNIZ010010318">
    <property type="protein sequence ID" value="CAE7298334.1"/>
    <property type="molecule type" value="Genomic_DNA"/>
</dbReference>
<evidence type="ECO:0000259" key="5">
    <source>
        <dbReference type="Pfam" id="PF01494"/>
    </source>
</evidence>
<dbReference type="AlphaFoldDB" id="A0A812NLV2"/>
<feature type="domain" description="FAD-binding" evidence="5">
    <location>
        <begin position="21"/>
        <end position="349"/>
    </location>
</feature>
<dbReference type="InterPro" id="IPR002938">
    <property type="entry name" value="FAD-bd"/>
</dbReference>
<evidence type="ECO:0000256" key="2">
    <source>
        <dbReference type="ARBA" id="ARBA00022827"/>
    </source>
</evidence>
<reference evidence="6" key="1">
    <citation type="submission" date="2021-02" db="EMBL/GenBank/DDBJ databases">
        <authorList>
            <person name="Dougan E. K."/>
            <person name="Rhodes N."/>
            <person name="Thang M."/>
            <person name="Chan C."/>
        </authorList>
    </citation>
    <scope>NUCLEOTIDE SEQUENCE</scope>
</reference>
<dbReference type="OrthoDB" id="655030at2759"/>
<keyword evidence="4" id="KW-0503">Monooxygenase</keyword>
<dbReference type="PANTHER" id="PTHR46972">
    <property type="entry name" value="MONOOXYGENASE ASQM-RELATED"/>
    <property type="match status" value="1"/>
</dbReference>
<evidence type="ECO:0000256" key="3">
    <source>
        <dbReference type="ARBA" id="ARBA00023002"/>
    </source>
</evidence>
<dbReference type="Pfam" id="PF01494">
    <property type="entry name" value="FAD_binding_3"/>
    <property type="match status" value="1"/>
</dbReference>
<accession>A0A812NLV2</accession>
<keyword evidence="3" id="KW-0560">Oxidoreductase</keyword>
<gene>
    <name evidence="6" type="primary">hpxO</name>
    <name evidence="6" type="ORF">SPIL2461_LOCUS6726</name>
</gene>
<dbReference type="Gene3D" id="3.50.50.60">
    <property type="entry name" value="FAD/NAD(P)-binding domain"/>
    <property type="match status" value="1"/>
</dbReference>
<evidence type="ECO:0000313" key="6">
    <source>
        <dbReference type="EMBL" id="CAE7298334.1"/>
    </source>
</evidence>
<protein>
    <submittedName>
        <fullName evidence="6">HpxO protein</fullName>
    </submittedName>
</protein>
<dbReference type="InterPro" id="IPR036188">
    <property type="entry name" value="FAD/NAD-bd_sf"/>
</dbReference>
<organism evidence="6 7">
    <name type="scientific">Symbiodinium pilosum</name>
    <name type="common">Dinoflagellate</name>
    <dbReference type="NCBI Taxonomy" id="2952"/>
    <lineage>
        <taxon>Eukaryota</taxon>
        <taxon>Sar</taxon>
        <taxon>Alveolata</taxon>
        <taxon>Dinophyceae</taxon>
        <taxon>Suessiales</taxon>
        <taxon>Symbiodiniaceae</taxon>
        <taxon>Symbiodinium</taxon>
    </lineage>
</organism>
<dbReference type="Proteomes" id="UP000649617">
    <property type="component" value="Unassembled WGS sequence"/>
</dbReference>
<dbReference type="GO" id="GO:0071949">
    <property type="term" value="F:FAD binding"/>
    <property type="evidence" value="ECO:0007669"/>
    <property type="project" value="InterPro"/>
</dbReference>
<keyword evidence="7" id="KW-1185">Reference proteome</keyword>
<dbReference type="SUPFAM" id="SSF51905">
    <property type="entry name" value="FAD/NAD(P)-binding domain"/>
    <property type="match status" value="1"/>
</dbReference>
<evidence type="ECO:0000256" key="1">
    <source>
        <dbReference type="ARBA" id="ARBA00022630"/>
    </source>
</evidence>
<dbReference type="PRINTS" id="PR00420">
    <property type="entry name" value="RNGMNOXGNASE"/>
</dbReference>
<sequence length="358" mass="38798">MGLQQSVASPSTSLGHQGEPQILICGAGIAGLTLANRLEQLGFKSIWIVEADQSLESRPQGYSLTMQQPGQKALKTLGLLDVVQSCSRWGGGGQHFVHAQTGSIIRSIGGGGHQHPVPTRTAKSRRNFYVPRQKLRAILAKSLVATKIIFSEQIADYEESDDVVTATLRSGRKVSSALLVGCDGVNSAVRKQKLSDRLRYLGVGIINGIVDSSLALCHAGSLHVLDGSHRLFMKPFRGEQEAMWQLSFPEKDLKQIEAIRALPKEELHALAMRETSSWCPLYRSIIEVTNPSTLRASGLFDRDPLLCAEHTGARTALIGDAAHPMSPFIGQGANQAMADSIQLAEALCRCRDETGRLD</sequence>
<feature type="non-terminal residue" evidence="6">
    <location>
        <position position="358"/>
    </location>
</feature>
<keyword evidence="2" id="KW-0274">FAD</keyword>